<name>A0A4Y7S5L6_COPMI</name>
<keyword evidence="2" id="KW-1185">Reference proteome</keyword>
<dbReference type="AlphaFoldDB" id="A0A4Y7S5L6"/>
<sequence length="84" mass="9600">ERVFLSAKETDTLRRSNLAEVTMEVLQITKYLSKHATLDFSDGWVTSESDLEVVALDPSEINELIAMRRVDKLAEIILKAHELR</sequence>
<comment type="caution">
    <text evidence="1">The sequence shown here is derived from an EMBL/GenBank/DDBJ whole genome shotgun (WGS) entry which is preliminary data.</text>
</comment>
<evidence type="ECO:0000313" key="1">
    <source>
        <dbReference type="EMBL" id="TEB16646.1"/>
    </source>
</evidence>
<reference evidence="1 2" key="1">
    <citation type="journal article" date="2019" name="Nat. Ecol. Evol.">
        <title>Megaphylogeny resolves global patterns of mushroom evolution.</title>
        <authorList>
            <person name="Varga T."/>
            <person name="Krizsan K."/>
            <person name="Foldi C."/>
            <person name="Dima B."/>
            <person name="Sanchez-Garcia M."/>
            <person name="Sanchez-Ramirez S."/>
            <person name="Szollosi G.J."/>
            <person name="Szarkandi J.G."/>
            <person name="Papp V."/>
            <person name="Albert L."/>
            <person name="Andreopoulos W."/>
            <person name="Angelini C."/>
            <person name="Antonin V."/>
            <person name="Barry K.W."/>
            <person name="Bougher N.L."/>
            <person name="Buchanan P."/>
            <person name="Buyck B."/>
            <person name="Bense V."/>
            <person name="Catcheside P."/>
            <person name="Chovatia M."/>
            <person name="Cooper J."/>
            <person name="Damon W."/>
            <person name="Desjardin D."/>
            <person name="Finy P."/>
            <person name="Geml J."/>
            <person name="Haridas S."/>
            <person name="Hughes K."/>
            <person name="Justo A."/>
            <person name="Karasinski D."/>
            <person name="Kautmanova I."/>
            <person name="Kiss B."/>
            <person name="Kocsube S."/>
            <person name="Kotiranta H."/>
            <person name="LaButti K.M."/>
            <person name="Lechner B.E."/>
            <person name="Liimatainen K."/>
            <person name="Lipzen A."/>
            <person name="Lukacs Z."/>
            <person name="Mihaltcheva S."/>
            <person name="Morgado L.N."/>
            <person name="Niskanen T."/>
            <person name="Noordeloos M.E."/>
            <person name="Ohm R.A."/>
            <person name="Ortiz-Santana B."/>
            <person name="Ovrebo C."/>
            <person name="Racz N."/>
            <person name="Riley R."/>
            <person name="Savchenko A."/>
            <person name="Shiryaev A."/>
            <person name="Soop K."/>
            <person name="Spirin V."/>
            <person name="Szebenyi C."/>
            <person name="Tomsovsky M."/>
            <person name="Tulloss R.E."/>
            <person name="Uehling J."/>
            <person name="Grigoriev I.V."/>
            <person name="Vagvolgyi C."/>
            <person name="Papp T."/>
            <person name="Martin F.M."/>
            <person name="Miettinen O."/>
            <person name="Hibbett D.S."/>
            <person name="Nagy L.G."/>
        </authorList>
    </citation>
    <scope>NUCLEOTIDE SEQUENCE [LARGE SCALE GENOMIC DNA]</scope>
    <source>
        <strain evidence="1 2">FP101781</strain>
    </source>
</reference>
<gene>
    <name evidence="1" type="ORF">FA13DRAFT_1650610</name>
</gene>
<protein>
    <submittedName>
        <fullName evidence="1">Uncharacterized protein</fullName>
    </submittedName>
</protein>
<evidence type="ECO:0000313" key="2">
    <source>
        <dbReference type="Proteomes" id="UP000298030"/>
    </source>
</evidence>
<dbReference type="Proteomes" id="UP000298030">
    <property type="component" value="Unassembled WGS sequence"/>
</dbReference>
<proteinExistence type="predicted"/>
<accession>A0A4Y7S5L6</accession>
<dbReference type="OrthoDB" id="3262464at2759"/>
<dbReference type="EMBL" id="QPFP01000325">
    <property type="protein sequence ID" value="TEB16646.1"/>
    <property type="molecule type" value="Genomic_DNA"/>
</dbReference>
<feature type="non-terminal residue" evidence="1">
    <location>
        <position position="1"/>
    </location>
</feature>
<organism evidence="1 2">
    <name type="scientific">Coprinellus micaceus</name>
    <name type="common">Glistening ink-cap mushroom</name>
    <name type="synonym">Coprinus micaceus</name>
    <dbReference type="NCBI Taxonomy" id="71717"/>
    <lineage>
        <taxon>Eukaryota</taxon>
        <taxon>Fungi</taxon>
        <taxon>Dikarya</taxon>
        <taxon>Basidiomycota</taxon>
        <taxon>Agaricomycotina</taxon>
        <taxon>Agaricomycetes</taxon>
        <taxon>Agaricomycetidae</taxon>
        <taxon>Agaricales</taxon>
        <taxon>Agaricineae</taxon>
        <taxon>Psathyrellaceae</taxon>
        <taxon>Coprinellus</taxon>
    </lineage>
</organism>